<feature type="compositionally biased region" description="Basic and acidic residues" evidence="1">
    <location>
        <begin position="93"/>
        <end position="126"/>
    </location>
</feature>
<comment type="caution">
    <text evidence="2">The sequence shown here is derived from an EMBL/GenBank/DDBJ whole genome shotgun (WGS) entry which is preliminary data.</text>
</comment>
<keyword evidence="3" id="KW-1185">Reference proteome</keyword>
<evidence type="ECO:0000313" key="3">
    <source>
        <dbReference type="Proteomes" id="UP001209878"/>
    </source>
</evidence>
<evidence type="ECO:0000313" key="2">
    <source>
        <dbReference type="EMBL" id="KAK2178282.1"/>
    </source>
</evidence>
<reference evidence="2" key="1">
    <citation type="journal article" date="2023" name="Mol. Biol. Evol.">
        <title>Third-Generation Sequencing Reveals the Adaptive Role of the Epigenome in Three Deep-Sea Polychaetes.</title>
        <authorList>
            <person name="Perez M."/>
            <person name="Aroh O."/>
            <person name="Sun Y."/>
            <person name="Lan Y."/>
            <person name="Juniper S.K."/>
            <person name="Young C.R."/>
            <person name="Angers B."/>
            <person name="Qian P.Y."/>
        </authorList>
    </citation>
    <scope>NUCLEOTIDE SEQUENCE</scope>
    <source>
        <strain evidence="2">R07B-5</strain>
    </source>
</reference>
<gene>
    <name evidence="2" type="ORF">NP493_550g05044</name>
</gene>
<feature type="region of interest" description="Disordered" evidence="1">
    <location>
        <begin position="67"/>
        <end position="126"/>
    </location>
</feature>
<dbReference type="Proteomes" id="UP001209878">
    <property type="component" value="Unassembled WGS sequence"/>
</dbReference>
<sequence length="126" mass="13429">MAPGKRQVKARRHLVCNHPQLGGFCRIGVPEKLGQNNGGKGFYVPIFKGCWKVDCLPEIPWAQTDFGGKGEGIGGGGGLQGQQMEKGTTGKQGMREGDGEKVTVEEGGTRGREMRKGGKCDRGKGK</sequence>
<protein>
    <submittedName>
        <fullName evidence="2">Uncharacterized protein</fullName>
    </submittedName>
</protein>
<organism evidence="2 3">
    <name type="scientific">Ridgeia piscesae</name>
    <name type="common">Tubeworm</name>
    <dbReference type="NCBI Taxonomy" id="27915"/>
    <lineage>
        <taxon>Eukaryota</taxon>
        <taxon>Metazoa</taxon>
        <taxon>Spiralia</taxon>
        <taxon>Lophotrochozoa</taxon>
        <taxon>Annelida</taxon>
        <taxon>Polychaeta</taxon>
        <taxon>Sedentaria</taxon>
        <taxon>Canalipalpata</taxon>
        <taxon>Sabellida</taxon>
        <taxon>Siboglinidae</taxon>
        <taxon>Ridgeia</taxon>
    </lineage>
</organism>
<dbReference type="AlphaFoldDB" id="A0AAD9NPS9"/>
<accession>A0AAD9NPS9</accession>
<dbReference type="EMBL" id="JAODUO010000550">
    <property type="protein sequence ID" value="KAK2178282.1"/>
    <property type="molecule type" value="Genomic_DNA"/>
</dbReference>
<name>A0AAD9NPS9_RIDPI</name>
<feature type="compositionally biased region" description="Gly residues" evidence="1">
    <location>
        <begin position="67"/>
        <end position="80"/>
    </location>
</feature>
<evidence type="ECO:0000256" key="1">
    <source>
        <dbReference type="SAM" id="MobiDB-lite"/>
    </source>
</evidence>
<proteinExistence type="predicted"/>